<dbReference type="AlphaFoldDB" id="N0DYV7"/>
<dbReference type="InterPro" id="IPR000713">
    <property type="entry name" value="Mur_ligase_N"/>
</dbReference>
<dbReference type="Gene3D" id="3.40.1190.10">
    <property type="entry name" value="Mur-like, catalytic domain"/>
    <property type="match status" value="1"/>
</dbReference>
<dbReference type="UniPathway" id="UPA00219"/>
<comment type="catalytic activity">
    <reaction evidence="13 14">
        <text>UDP-N-acetyl-alpha-D-muramate + L-alanine + ATP = UDP-N-acetyl-alpha-D-muramoyl-L-alanine + ADP + phosphate + H(+)</text>
        <dbReference type="Rhea" id="RHEA:23372"/>
        <dbReference type="ChEBI" id="CHEBI:15378"/>
        <dbReference type="ChEBI" id="CHEBI:30616"/>
        <dbReference type="ChEBI" id="CHEBI:43474"/>
        <dbReference type="ChEBI" id="CHEBI:57972"/>
        <dbReference type="ChEBI" id="CHEBI:70757"/>
        <dbReference type="ChEBI" id="CHEBI:83898"/>
        <dbReference type="ChEBI" id="CHEBI:456216"/>
        <dbReference type="EC" id="6.3.2.8"/>
    </reaction>
</comment>
<evidence type="ECO:0000259" key="17">
    <source>
        <dbReference type="Pfam" id="PF08245"/>
    </source>
</evidence>
<organism evidence="18 19">
    <name type="scientific">Phycicoccus elongatus Lp2</name>
    <dbReference type="NCBI Taxonomy" id="1193181"/>
    <lineage>
        <taxon>Bacteria</taxon>
        <taxon>Bacillati</taxon>
        <taxon>Actinomycetota</taxon>
        <taxon>Actinomycetes</taxon>
        <taxon>Micrococcales</taxon>
        <taxon>Intrasporangiaceae</taxon>
        <taxon>Phycicoccus</taxon>
    </lineage>
</organism>
<dbReference type="InterPro" id="IPR050061">
    <property type="entry name" value="MurCDEF_pg_biosynth"/>
</dbReference>
<dbReference type="Pfam" id="PF08245">
    <property type="entry name" value="Mur_ligase_M"/>
    <property type="match status" value="1"/>
</dbReference>
<dbReference type="SUPFAM" id="SSF51984">
    <property type="entry name" value="MurCD N-terminal domain"/>
    <property type="match status" value="1"/>
</dbReference>
<proteinExistence type="inferred from homology"/>
<dbReference type="GO" id="GO:0008360">
    <property type="term" value="P:regulation of cell shape"/>
    <property type="evidence" value="ECO:0007669"/>
    <property type="project" value="UniProtKB-KW"/>
</dbReference>
<comment type="function">
    <text evidence="14">Cell wall formation.</text>
</comment>
<dbReference type="PANTHER" id="PTHR43445">
    <property type="entry name" value="UDP-N-ACETYLMURAMATE--L-ALANINE LIGASE-RELATED"/>
    <property type="match status" value="1"/>
</dbReference>
<comment type="similarity">
    <text evidence="14">Belongs to the MurCDEF family.</text>
</comment>
<dbReference type="GO" id="GO:0008763">
    <property type="term" value="F:UDP-N-acetylmuramate-L-alanine ligase activity"/>
    <property type="evidence" value="ECO:0007669"/>
    <property type="project" value="UniProtKB-UniRule"/>
</dbReference>
<dbReference type="Gene3D" id="3.40.50.720">
    <property type="entry name" value="NAD(P)-binding Rossmann-like Domain"/>
    <property type="match status" value="1"/>
</dbReference>
<feature type="binding site" evidence="14">
    <location>
        <begin position="146"/>
        <end position="152"/>
    </location>
    <ligand>
        <name>ATP</name>
        <dbReference type="ChEBI" id="CHEBI:30616"/>
    </ligand>
</feature>
<evidence type="ECO:0000313" key="18">
    <source>
        <dbReference type="EMBL" id="CCH69713.1"/>
    </source>
</evidence>
<dbReference type="InterPro" id="IPR005758">
    <property type="entry name" value="UDP-N-AcMur_Ala_ligase_MurC"/>
</dbReference>
<keyword evidence="5 14" id="KW-0436">Ligase</keyword>
<name>N0DYV7_9MICO</name>
<dbReference type="Gene3D" id="3.90.190.20">
    <property type="entry name" value="Mur ligase, C-terminal domain"/>
    <property type="match status" value="1"/>
</dbReference>
<evidence type="ECO:0000256" key="14">
    <source>
        <dbReference type="HAMAP-Rule" id="MF_00046"/>
    </source>
</evidence>
<evidence type="ECO:0000256" key="12">
    <source>
        <dbReference type="ARBA" id="ARBA00023316"/>
    </source>
</evidence>
<evidence type="ECO:0000313" key="19">
    <source>
        <dbReference type="Proteomes" id="UP000013167"/>
    </source>
</evidence>
<dbReference type="InterPro" id="IPR036565">
    <property type="entry name" value="Mur-like_cat_sf"/>
</dbReference>
<evidence type="ECO:0000256" key="13">
    <source>
        <dbReference type="ARBA" id="ARBA00047833"/>
    </source>
</evidence>
<keyword evidence="10 14" id="KW-0573">Peptidoglycan synthesis</keyword>
<evidence type="ECO:0000256" key="7">
    <source>
        <dbReference type="ARBA" id="ARBA00022741"/>
    </source>
</evidence>
<protein>
    <recommendedName>
        <fullName evidence="3 14">UDP-N-acetylmuramate--L-alanine ligase</fullName>
        <ecNumber evidence="3 14">6.3.2.8</ecNumber>
    </recommendedName>
    <alternativeName>
        <fullName evidence="14">UDP-N-acetylmuramoyl-L-alanine synthetase</fullName>
    </alternativeName>
</protein>
<dbReference type="GO" id="GO:0009252">
    <property type="term" value="P:peptidoglycan biosynthetic process"/>
    <property type="evidence" value="ECO:0007669"/>
    <property type="project" value="UniProtKB-UniRule"/>
</dbReference>
<dbReference type="HAMAP" id="MF_00046">
    <property type="entry name" value="MurC"/>
    <property type="match status" value="1"/>
</dbReference>
<keyword evidence="8 14" id="KW-0067">ATP-binding</keyword>
<keyword evidence="11 14" id="KW-0131">Cell cycle</keyword>
<dbReference type="InterPro" id="IPR036615">
    <property type="entry name" value="Mur_ligase_C_dom_sf"/>
</dbReference>
<dbReference type="Pfam" id="PF01225">
    <property type="entry name" value="Mur_ligase"/>
    <property type="match status" value="1"/>
</dbReference>
<evidence type="ECO:0000256" key="5">
    <source>
        <dbReference type="ARBA" id="ARBA00022598"/>
    </source>
</evidence>
<dbReference type="PANTHER" id="PTHR43445:SF3">
    <property type="entry name" value="UDP-N-ACETYLMURAMATE--L-ALANINE LIGASE"/>
    <property type="match status" value="1"/>
</dbReference>
<dbReference type="NCBIfam" id="TIGR01082">
    <property type="entry name" value="murC"/>
    <property type="match status" value="1"/>
</dbReference>
<evidence type="ECO:0000256" key="2">
    <source>
        <dbReference type="ARBA" id="ARBA00004752"/>
    </source>
</evidence>
<evidence type="ECO:0000256" key="4">
    <source>
        <dbReference type="ARBA" id="ARBA00022490"/>
    </source>
</evidence>
<dbReference type="GO" id="GO:0051301">
    <property type="term" value="P:cell division"/>
    <property type="evidence" value="ECO:0007669"/>
    <property type="project" value="UniProtKB-KW"/>
</dbReference>
<dbReference type="Pfam" id="PF02875">
    <property type="entry name" value="Mur_ligase_C"/>
    <property type="match status" value="1"/>
</dbReference>
<reference evidence="18 19" key="1">
    <citation type="journal article" date="2013" name="ISME J.">
        <title>A metabolic model for members of the genus Tetrasphaera involved in enhanced biological phosphorus removal.</title>
        <authorList>
            <person name="Kristiansen R."/>
            <person name="Nguyen H.T.T."/>
            <person name="Saunders A.M."/>
            <person name="Nielsen J.L."/>
            <person name="Wimmer R."/>
            <person name="Le V.Q."/>
            <person name="McIlroy S.J."/>
            <person name="Petrovski S."/>
            <person name="Seviour R.J."/>
            <person name="Calteau A."/>
            <person name="Nielsen K.L."/>
            <person name="Nielsen P.H."/>
        </authorList>
    </citation>
    <scope>NUCLEOTIDE SEQUENCE [LARGE SCALE GENOMIC DNA]</scope>
    <source>
        <strain evidence="18 19">Lp2</strain>
    </source>
</reference>
<keyword evidence="7 14" id="KW-0547">Nucleotide-binding</keyword>
<dbReference type="GO" id="GO:0071555">
    <property type="term" value="P:cell wall organization"/>
    <property type="evidence" value="ECO:0007669"/>
    <property type="project" value="UniProtKB-KW"/>
</dbReference>
<keyword evidence="9 14" id="KW-0133">Cell shape</keyword>
<dbReference type="InterPro" id="IPR004101">
    <property type="entry name" value="Mur_ligase_C"/>
</dbReference>
<evidence type="ECO:0000256" key="9">
    <source>
        <dbReference type="ARBA" id="ARBA00022960"/>
    </source>
</evidence>
<dbReference type="HOGENOM" id="CLU_028104_2_1_11"/>
<comment type="subcellular location">
    <subcellularLocation>
        <location evidence="1 14">Cytoplasm</location>
    </subcellularLocation>
</comment>
<dbReference type="STRING" id="1193181.BN10_300054"/>
<dbReference type="Proteomes" id="UP000013167">
    <property type="component" value="Unassembled WGS sequence"/>
</dbReference>
<feature type="domain" description="Mur ligase N-terminal catalytic" evidence="15">
    <location>
        <begin position="41"/>
        <end position="136"/>
    </location>
</feature>
<comment type="caution">
    <text evidence="18">The sequence shown here is derived from an EMBL/GenBank/DDBJ whole genome shotgun (WGS) entry which is preliminary data.</text>
</comment>
<dbReference type="InterPro" id="IPR013221">
    <property type="entry name" value="Mur_ligase_cen"/>
</dbReference>
<keyword evidence="4 14" id="KW-0963">Cytoplasm</keyword>
<feature type="domain" description="Mur ligase C-terminal" evidence="16">
    <location>
        <begin position="347"/>
        <end position="475"/>
    </location>
</feature>
<evidence type="ECO:0000256" key="1">
    <source>
        <dbReference type="ARBA" id="ARBA00004496"/>
    </source>
</evidence>
<dbReference type="GO" id="GO:0005524">
    <property type="term" value="F:ATP binding"/>
    <property type="evidence" value="ECO:0007669"/>
    <property type="project" value="UniProtKB-UniRule"/>
</dbReference>
<evidence type="ECO:0000256" key="11">
    <source>
        <dbReference type="ARBA" id="ARBA00023306"/>
    </source>
</evidence>
<keyword evidence="19" id="KW-1185">Reference proteome</keyword>
<feature type="domain" description="Mur ligase central" evidence="17">
    <location>
        <begin position="144"/>
        <end position="323"/>
    </location>
</feature>
<evidence type="ECO:0000256" key="6">
    <source>
        <dbReference type="ARBA" id="ARBA00022618"/>
    </source>
</evidence>
<keyword evidence="12 14" id="KW-0961">Cell wall biogenesis/degradation</keyword>
<keyword evidence="6 14" id="KW-0132">Cell division</keyword>
<comment type="pathway">
    <text evidence="2 14">Cell wall biogenesis; peptidoglycan biosynthesis.</text>
</comment>
<dbReference type="eggNOG" id="COG0773">
    <property type="taxonomic scope" value="Bacteria"/>
</dbReference>
<dbReference type="EC" id="6.3.2.8" evidence="3 14"/>
<sequence>MTNCSPISFTARHGRCGADVNGINDRFDFSGVPPRVEDLGTVHLIAIGGAGMSAVARLLMARGIPVQGSDAKDSPLLRALAAEGARVWVGHDRRHLEGADTVVISSAIRDSNPELSQAKSQGLRIMHRSQALAATAWDQVRLAVAGANGKTTTTSLLIAALDGAGASPSFASGGELADRGTNADWHADSPFVIEADESDGSFLVYHPHVAAITNVQPDHLDFYGTFDNVRAAYAAFAATVPPGGLVVACADDEGSNALAAQVSDRRVLTYGHALHADLVILESALASTGSTTTFRDPGGVERTMTLAVPGAHNVLNACAAYLCATEGVGAHPDGVIAGLARFAGARRRFEVIGEAGGITVVDDYAHNAGKVEAVVATATKIAHDRGGRLIAIFQPHLYSRTRDFAEGFAAGLAPADEIALLDIYGAREEPIPGVDSRLIADRLAGRADVLSPDAAVEWVASIAKPGDVVLTIGAGDITVIAPHILERLGSRR</sequence>
<accession>N0DYV7</accession>
<evidence type="ECO:0000259" key="16">
    <source>
        <dbReference type="Pfam" id="PF02875"/>
    </source>
</evidence>
<gene>
    <name evidence="14 18" type="primary">murC</name>
    <name evidence="18" type="ORF">BN10_300054</name>
</gene>
<evidence type="ECO:0000256" key="3">
    <source>
        <dbReference type="ARBA" id="ARBA00012211"/>
    </source>
</evidence>
<evidence type="ECO:0000256" key="10">
    <source>
        <dbReference type="ARBA" id="ARBA00022984"/>
    </source>
</evidence>
<dbReference type="EMBL" id="CAIZ01000098">
    <property type="protein sequence ID" value="CCH69713.1"/>
    <property type="molecule type" value="Genomic_DNA"/>
</dbReference>
<evidence type="ECO:0000259" key="15">
    <source>
        <dbReference type="Pfam" id="PF01225"/>
    </source>
</evidence>
<dbReference type="SUPFAM" id="SSF53623">
    <property type="entry name" value="MurD-like peptide ligases, catalytic domain"/>
    <property type="match status" value="1"/>
</dbReference>
<evidence type="ECO:0000256" key="8">
    <source>
        <dbReference type="ARBA" id="ARBA00022840"/>
    </source>
</evidence>
<dbReference type="GO" id="GO:0005737">
    <property type="term" value="C:cytoplasm"/>
    <property type="evidence" value="ECO:0007669"/>
    <property type="project" value="UniProtKB-SubCell"/>
</dbReference>
<dbReference type="SUPFAM" id="SSF53244">
    <property type="entry name" value="MurD-like peptide ligases, peptide-binding domain"/>
    <property type="match status" value="1"/>
</dbReference>